<protein>
    <submittedName>
        <fullName evidence="1">Uncharacterized protein</fullName>
    </submittedName>
</protein>
<accession>A0AC60PZ85</accession>
<dbReference type="Proteomes" id="UP000805193">
    <property type="component" value="Unassembled WGS sequence"/>
</dbReference>
<proteinExistence type="predicted"/>
<keyword evidence="2" id="KW-1185">Reference proteome</keyword>
<evidence type="ECO:0000313" key="2">
    <source>
        <dbReference type="Proteomes" id="UP000805193"/>
    </source>
</evidence>
<name>A0AC60PZ85_IXOPE</name>
<gene>
    <name evidence="1" type="ORF">HPB47_026337</name>
</gene>
<dbReference type="EMBL" id="JABSTQ010009707">
    <property type="protein sequence ID" value="KAG0426557.1"/>
    <property type="molecule type" value="Genomic_DNA"/>
</dbReference>
<sequence length="110" mass="12603">MPNLQYAIEFALDDAVQDVILIQGTACSVDGEEMYTGPTYLPVSLRNMALPGSPEVRPRPVVLITTPMRYHMPAELDWYHQQLHSYDYISRPRASADEFMRWYVPSRIAA</sequence>
<evidence type="ECO:0000313" key="1">
    <source>
        <dbReference type="EMBL" id="KAG0426557.1"/>
    </source>
</evidence>
<organism evidence="1 2">
    <name type="scientific">Ixodes persulcatus</name>
    <name type="common">Taiga tick</name>
    <dbReference type="NCBI Taxonomy" id="34615"/>
    <lineage>
        <taxon>Eukaryota</taxon>
        <taxon>Metazoa</taxon>
        <taxon>Ecdysozoa</taxon>
        <taxon>Arthropoda</taxon>
        <taxon>Chelicerata</taxon>
        <taxon>Arachnida</taxon>
        <taxon>Acari</taxon>
        <taxon>Parasitiformes</taxon>
        <taxon>Ixodida</taxon>
        <taxon>Ixodoidea</taxon>
        <taxon>Ixodidae</taxon>
        <taxon>Ixodinae</taxon>
        <taxon>Ixodes</taxon>
    </lineage>
</organism>
<comment type="caution">
    <text evidence="1">The sequence shown here is derived from an EMBL/GenBank/DDBJ whole genome shotgun (WGS) entry which is preliminary data.</text>
</comment>
<reference evidence="1 2" key="1">
    <citation type="journal article" date="2020" name="Cell">
        <title>Large-Scale Comparative Analyses of Tick Genomes Elucidate Their Genetic Diversity and Vector Capacities.</title>
        <authorList>
            <consortium name="Tick Genome and Microbiome Consortium (TIGMIC)"/>
            <person name="Jia N."/>
            <person name="Wang J."/>
            <person name="Shi W."/>
            <person name="Du L."/>
            <person name="Sun Y."/>
            <person name="Zhan W."/>
            <person name="Jiang J.F."/>
            <person name="Wang Q."/>
            <person name="Zhang B."/>
            <person name="Ji P."/>
            <person name="Bell-Sakyi L."/>
            <person name="Cui X.M."/>
            <person name="Yuan T.T."/>
            <person name="Jiang B.G."/>
            <person name="Yang W.F."/>
            <person name="Lam T.T."/>
            <person name="Chang Q.C."/>
            <person name="Ding S.J."/>
            <person name="Wang X.J."/>
            <person name="Zhu J.G."/>
            <person name="Ruan X.D."/>
            <person name="Zhao L."/>
            <person name="Wei J.T."/>
            <person name="Ye R.Z."/>
            <person name="Que T.C."/>
            <person name="Du C.H."/>
            <person name="Zhou Y.H."/>
            <person name="Cheng J.X."/>
            <person name="Dai P.F."/>
            <person name="Guo W.B."/>
            <person name="Han X.H."/>
            <person name="Huang E.J."/>
            <person name="Li L.F."/>
            <person name="Wei W."/>
            <person name="Gao Y.C."/>
            <person name="Liu J.Z."/>
            <person name="Shao H.Z."/>
            <person name="Wang X."/>
            <person name="Wang C.C."/>
            <person name="Yang T.C."/>
            <person name="Huo Q.B."/>
            <person name="Li W."/>
            <person name="Chen H.Y."/>
            <person name="Chen S.E."/>
            <person name="Zhou L.G."/>
            <person name="Ni X.B."/>
            <person name="Tian J.H."/>
            <person name="Sheng Y."/>
            <person name="Liu T."/>
            <person name="Pan Y.S."/>
            <person name="Xia L.Y."/>
            <person name="Li J."/>
            <person name="Zhao F."/>
            <person name="Cao W.C."/>
        </authorList>
    </citation>
    <scope>NUCLEOTIDE SEQUENCE [LARGE SCALE GENOMIC DNA]</scope>
    <source>
        <strain evidence="1">Iper-2018</strain>
    </source>
</reference>